<dbReference type="EMBL" id="KL250682">
    <property type="protein sequence ID" value="KGB35407.1"/>
    <property type="molecule type" value="Genomic_DNA"/>
</dbReference>
<name>A0A094ZMU9_SCHHA</name>
<dbReference type="Pfam" id="PF00287">
    <property type="entry name" value="Na_K-ATPase"/>
    <property type="match status" value="1"/>
</dbReference>
<dbReference type="GO" id="GO:0030007">
    <property type="term" value="P:intracellular potassium ion homeostasis"/>
    <property type="evidence" value="ECO:0007669"/>
    <property type="project" value="TreeGrafter"/>
</dbReference>
<dbReference type="InterPro" id="IPR038702">
    <property type="entry name" value="Na/K_ATPase_sub_beta_sf"/>
</dbReference>
<evidence type="ECO:0000256" key="5">
    <source>
        <dbReference type="ARBA" id="ARBA00022989"/>
    </source>
</evidence>
<evidence type="ECO:0000256" key="3">
    <source>
        <dbReference type="ARBA" id="ARBA00022692"/>
    </source>
</evidence>
<dbReference type="STRING" id="6185.A0A094ZMU9"/>
<dbReference type="GO" id="GO:0036376">
    <property type="term" value="P:sodium ion export across plasma membrane"/>
    <property type="evidence" value="ECO:0007669"/>
    <property type="project" value="TreeGrafter"/>
</dbReference>
<evidence type="ECO:0000256" key="7">
    <source>
        <dbReference type="SAM" id="Phobius"/>
    </source>
</evidence>
<dbReference type="OrthoDB" id="5912413at2759"/>
<dbReference type="PANTHER" id="PTHR11523">
    <property type="entry name" value="SODIUM/POTASSIUM-DEPENDENT ATPASE BETA SUBUNIT"/>
    <property type="match status" value="1"/>
</dbReference>
<evidence type="ECO:0000256" key="1">
    <source>
        <dbReference type="ARBA" id="ARBA00004606"/>
    </source>
</evidence>
<dbReference type="PANTHER" id="PTHR11523:SF28">
    <property type="entry name" value="NA_K-ATPASE BETA SUBUNIT ISOFORM 4-RELATED"/>
    <property type="match status" value="1"/>
</dbReference>
<evidence type="ECO:0000256" key="4">
    <source>
        <dbReference type="ARBA" id="ARBA00022968"/>
    </source>
</evidence>
<comment type="similarity">
    <text evidence="2">Belongs to the X(+)/potassium ATPases subunit beta family.</text>
</comment>
<reference evidence="8" key="1">
    <citation type="journal article" date="2012" name="Nat. Genet.">
        <title>Whole-genome sequence of Schistosoma haematobium.</title>
        <authorList>
            <person name="Young N.D."/>
            <person name="Jex A.R."/>
            <person name="Li B."/>
            <person name="Liu S."/>
            <person name="Yang L."/>
            <person name="Xiong Z."/>
            <person name="Li Y."/>
            <person name="Cantacessi C."/>
            <person name="Hall R.S."/>
            <person name="Xu X."/>
            <person name="Chen F."/>
            <person name="Wu X."/>
            <person name="Zerlotini A."/>
            <person name="Oliveira G."/>
            <person name="Hofmann A."/>
            <person name="Zhang G."/>
            <person name="Fang X."/>
            <person name="Kang Y."/>
            <person name="Campbell B.E."/>
            <person name="Loukas A."/>
            <person name="Ranganathan S."/>
            <person name="Rollinson D."/>
            <person name="Rinaldi G."/>
            <person name="Brindley P.J."/>
            <person name="Yang H."/>
            <person name="Wang J."/>
            <person name="Wang J."/>
            <person name="Gasser R.B."/>
        </authorList>
    </citation>
    <scope>NUCLEOTIDE SEQUENCE [LARGE SCALE GENOMIC DNA]</scope>
</reference>
<accession>A0A094ZMU9</accession>
<dbReference type="AlphaFoldDB" id="A0A094ZMU9"/>
<dbReference type="GO" id="GO:0006883">
    <property type="term" value="P:intracellular sodium ion homeostasis"/>
    <property type="evidence" value="ECO:0007669"/>
    <property type="project" value="TreeGrafter"/>
</dbReference>
<feature type="transmembrane region" description="Helical" evidence="7">
    <location>
        <begin position="41"/>
        <end position="67"/>
    </location>
</feature>
<keyword evidence="3 7" id="KW-0812">Transmembrane</keyword>
<dbReference type="Gene3D" id="2.60.40.1660">
    <property type="entry name" value="Na, k-atpase alpha subunit"/>
    <property type="match status" value="1"/>
</dbReference>
<evidence type="ECO:0000313" key="8">
    <source>
        <dbReference type="EMBL" id="KGB35407.1"/>
    </source>
</evidence>
<dbReference type="GO" id="GO:0001671">
    <property type="term" value="F:ATPase activator activity"/>
    <property type="evidence" value="ECO:0007669"/>
    <property type="project" value="TreeGrafter"/>
</dbReference>
<gene>
    <name evidence="8" type="ORF">MS3_03655</name>
</gene>
<organism evidence="8">
    <name type="scientific">Schistosoma haematobium</name>
    <name type="common">Blood fluke</name>
    <dbReference type="NCBI Taxonomy" id="6185"/>
    <lineage>
        <taxon>Eukaryota</taxon>
        <taxon>Metazoa</taxon>
        <taxon>Spiralia</taxon>
        <taxon>Lophotrochozoa</taxon>
        <taxon>Platyhelminthes</taxon>
        <taxon>Trematoda</taxon>
        <taxon>Digenea</taxon>
        <taxon>Strigeidida</taxon>
        <taxon>Schistosomatoidea</taxon>
        <taxon>Schistosomatidae</taxon>
        <taxon>Schistosoma</taxon>
    </lineage>
</organism>
<keyword evidence="5 7" id="KW-1133">Transmembrane helix</keyword>
<proteinExistence type="inferred from homology"/>
<sequence length="293" mass="32712">MSMQEFSDNLSTLSYMSRRRIPTWVYDPKNKTLFGRTCCSWTLCILFYLIYYACLATFFTCLLWLVLYCNAPENQPARTGAQSLLDFKPGLGFRPLLNVQKSLIHYSSGDSQTYLPYTQNIDAYLDTYNQVNAKPDSQFASCKGKEGETKDVDKVCKFPLESLGPCNTSNNYGYDSGTPCVLLKVNKVFGWMPSIEKPSQSNDILVSCSGQNSADEENIGPLTYYPSKSVGGKRYGVFSSAYYPYLGQAGYLGPLVAVEFKAPKKSVAILVKCAISNVQNANKDELNFEIMVD</sequence>
<dbReference type="GO" id="GO:0005890">
    <property type="term" value="C:sodium:potassium-exchanging ATPase complex"/>
    <property type="evidence" value="ECO:0007669"/>
    <property type="project" value="InterPro"/>
</dbReference>
<evidence type="ECO:0000256" key="6">
    <source>
        <dbReference type="ARBA" id="ARBA00023136"/>
    </source>
</evidence>
<keyword evidence="6 7" id="KW-0472">Membrane</keyword>
<comment type="subcellular location">
    <subcellularLocation>
        <location evidence="1">Membrane</location>
        <topology evidence="1">Single-pass type II membrane protein</topology>
    </subcellularLocation>
</comment>
<evidence type="ECO:0000256" key="2">
    <source>
        <dbReference type="ARBA" id="ARBA00005876"/>
    </source>
</evidence>
<keyword evidence="4" id="KW-0735">Signal-anchor</keyword>
<protein>
    <submittedName>
        <fullName evidence="8">Sodium/potassium-transporting ATPase subunit beta-2</fullName>
    </submittedName>
</protein>
<dbReference type="InterPro" id="IPR000402">
    <property type="entry name" value="Na/K_ATPase_sub_beta"/>
</dbReference>
<dbReference type="GO" id="GO:1990573">
    <property type="term" value="P:potassium ion import across plasma membrane"/>
    <property type="evidence" value="ECO:0007669"/>
    <property type="project" value="TreeGrafter"/>
</dbReference>